<dbReference type="PANTHER" id="PTHR43044">
    <property type="match status" value="1"/>
</dbReference>
<name>A0ABW5JIX1_9BACT</name>
<dbReference type="PANTHER" id="PTHR43044:SF1">
    <property type="entry name" value="QUINOL:CYTOCHROME C OXIDOREDUCTASE QUINONE-BINDING SUBUNIT 2"/>
    <property type="match status" value="1"/>
</dbReference>
<keyword evidence="1" id="KW-1133">Transmembrane helix</keyword>
<feature type="transmembrane region" description="Helical" evidence="1">
    <location>
        <begin position="213"/>
        <end position="235"/>
    </location>
</feature>
<dbReference type="Proteomes" id="UP001597460">
    <property type="component" value="Unassembled WGS sequence"/>
</dbReference>
<feature type="transmembrane region" description="Helical" evidence="1">
    <location>
        <begin position="356"/>
        <end position="377"/>
    </location>
</feature>
<dbReference type="RefSeq" id="WP_390300108.1">
    <property type="nucleotide sequence ID" value="NZ_JBHULI010000022.1"/>
</dbReference>
<keyword evidence="3" id="KW-1185">Reference proteome</keyword>
<feature type="transmembrane region" description="Helical" evidence="1">
    <location>
        <begin position="256"/>
        <end position="278"/>
    </location>
</feature>
<proteinExistence type="predicted"/>
<gene>
    <name evidence="2" type="ORF">ACFSVN_06235</name>
</gene>
<feature type="transmembrane region" description="Helical" evidence="1">
    <location>
        <begin position="328"/>
        <end position="350"/>
    </location>
</feature>
<feature type="transmembrane region" description="Helical" evidence="1">
    <location>
        <begin position="298"/>
        <end position="316"/>
    </location>
</feature>
<keyword evidence="1" id="KW-0812">Transmembrane</keyword>
<feature type="transmembrane region" description="Helical" evidence="1">
    <location>
        <begin position="177"/>
        <end position="201"/>
    </location>
</feature>
<evidence type="ECO:0000256" key="1">
    <source>
        <dbReference type="SAM" id="Phobius"/>
    </source>
</evidence>
<feature type="transmembrane region" description="Helical" evidence="1">
    <location>
        <begin position="46"/>
        <end position="69"/>
    </location>
</feature>
<feature type="transmembrane region" description="Helical" evidence="1">
    <location>
        <begin position="21"/>
        <end position="40"/>
    </location>
</feature>
<evidence type="ECO:0000313" key="3">
    <source>
        <dbReference type="Proteomes" id="UP001597460"/>
    </source>
</evidence>
<protein>
    <recommendedName>
        <fullName evidence="4">Quinol:cytochrome c oxidoreductase quinone-binding subunit 2</fullName>
    </recommendedName>
</protein>
<organism evidence="2 3">
    <name type="scientific">Gracilimonas halophila</name>
    <dbReference type="NCBI Taxonomy" id="1834464"/>
    <lineage>
        <taxon>Bacteria</taxon>
        <taxon>Pseudomonadati</taxon>
        <taxon>Balneolota</taxon>
        <taxon>Balneolia</taxon>
        <taxon>Balneolales</taxon>
        <taxon>Balneolaceae</taxon>
        <taxon>Gracilimonas</taxon>
    </lineage>
</organism>
<evidence type="ECO:0008006" key="4">
    <source>
        <dbReference type="Google" id="ProtNLM"/>
    </source>
</evidence>
<dbReference type="EMBL" id="JBHULI010000022">
    <property type="protein sequence ID" value="MFD2532036.1"/>
    <property type="molecule type" value="Genomic_DNA"/>
</dbReference>
<feature type="transmembrane region" description="Helical" evidence="1">
    <location>
        <begin position="90"/>
        <end position="110"/>
    </location>
</feature>
<reference evidence="3" key="1">
    <citation type="journal article" date="2019" name="Int. J. Syst. Evol. Microbiol.">
        <title>The Global Catalogue of Microorganisms (GCM) 10K type strain sequencing project: providing services to taxonomists for standard genome sequencing and annotation.</title>
        <authorList>
            <consortium name="The Broad Institute Genomics Platform"/>
            <consortium name="The Broad Institute Genome Sequencing Center for Infectious Disease"/>
            <person name="Wu L."/>
            <person name="Ma J."/>
        </authorList>
    </citation>
    <scope>NUCLEOTIDE SEQUENCE [LARGE SCALE GENOMIC DNA]</scope>
    <source>
        <strain evidence="3">KCTC 52042</strain>
    </source>
</reference>
<sequence>MSHKPTITDSLQFPADSKVPRALFGIGAVGLIATIIGYFFDADQFFFSYLVSFTFFTGIALAALIMVMLHHITRSSWGVVFRRIAETFSSNLWIWAIFILPILLGIHNLYHWSHPELLDYGSADYDKIVAGKSAYLNSTFFIIRQVIYFVIWGYLGYKLHKVSVEMDKTGDWGLTSLLRKVSAPGIPLFALTVAFASFDWLMSLDPHWFSTMFGVYFFAISFQAFWPVMILLVFYMQRKGMFTNTIRQVHIYDLGAWFFAFTVFYAYIAFSQFLLIYYANLPEETLWYFHRLEGGWEFIAYSLLIFRFAVPFLILLNREAKKNRTVLTGVSILVLIIHFAEIYWIAMPVLSDHGIIFSWMDITAFIGLGGLFFGLFFHTLKKHDMIPKNDPKLDDCLSKSYHQ</sequence>
<accession>A0ABW5JIX1</accession>
<evidence type="ECO:0000313" key="2">
    <source>
        <dbReference type="EMBL" id="MFD2532036.1"/>
    </source>
</evidence>
<comment type="caution">
    <text evidence="2">The sequence shown here is derived from an EMBL/GenBank/DDBJ whole genome shotgun (WGS) entry which is preliminary data.</text>
</comment>
<keyword evidence="1" id="KW-0472">Membrane</keyword>
<feature type="transmembrane region" description="Helical" evidence="1">
    <location>
        <begin position="134"/>
        <end position="157"/>
    </location>
</feature>